<keyword evidence="7 11" id="KW-1133">Transmembrane helix</keyword>
<evidence type="ECO:0000256" key="11">
    <source>
        <dbReference type="SAM" id="Phobius"/>
    </source>
</evidence>
<keyword evidence="5" id="KW-0967">Endosome</keyword>
<dbReference type="InterPro" id="IPR058533">
    <property type="entry name" value="Cation_efflux_TM"/>
</dbReference>
<evidence type="ECO:0000256" key="3">
    <source>
        <dbReference type="ARBA" id="ARBA00008731"/>
    </source>
</evidence>
<evidence type="ECO:0000256" key="10">
    <source>
        <dbReference type="ARBA" id="ARBA00023329"/>
    </source>
</evidence>
<feature type="transmembrane region" description="Helical" evidence="11">
    <location>
        <begin position="65"/>
        <end position="82"/>
    </location>
</feature>
<evidence type="ECO:0000256" key="2">
    <source>
        <dbReference type="ARBA" id="ARBA00004644"/>
    </source>
</evidence>
<evidence type="ECO:0000256" key="1">
    <source>
        <dbReference type="ARBA" id="ARBA00004146"/>
    </source>
</evidence>
<dbReference type="GO" id="GO:0008324">
    <property type="term" value="F:monoatomic cation transmembrane transporter activity"/>
    <property type="evidence" value="ECO:0007669"/>
    <property type="project" value="InterPro"/>
</dbReference>
<feature type="domain" description="Cation efflux protein transmembrane" evidence="12">
    <location>
        <begin position="4"/>
        <end position="184"/>
    </location>
</feature>
<keyword evidence="9 11" id="KW-0472">Membrane</keyword>
<dbReference type="Pfam" id="PF01545">
    <property type="entry name" value="Cation_efflux"/>
    <property type="match status" value="1"/>
</dbReference>
<sequence length="190" mass="20525">MFTVVYNVIEGIVSLVFGGLAGSAALVGFGIDSFVESLSGGVMIWRFTRGTRLAGVERERIERKATRLVGITFFILAAYVLYESATSLLLNQPPGPSLPGIIIAIVSLVVMPVLFIVKRRTARKLNSPSLAADSKQTLACSMLSIALLVGLGLNYLFGFWQADPLVGLLVVGYLVREGWNAVRKQELCTC</sequence>
<evidence type="ECO:0000256" key="4">
    <source>
        <dbReference type="ARBA" id="ARBA00022692"/>
    </source>
</evidence>
<protein>
    <recommendedName>
        <fullName evidence="12">Cation efflux protein transmembrane domain-containing protein</fullName>
    </recommendedName>
</protein>
<keyword evidence="4 11" id="KW-0812">Transmembrane</keyword>
<keyword evidence="10" id="KW-0968">Cytoplasmic vesicle</keyword>
<keyword evidence="6" id="KW-0862">Zinc</keyword>
<dbReference type="Gene3D" id="1.20.1510.10">
    <property type="entry name" value="Cation efflux protein transmembrane domain"/>
    <property type="match status" value="1"/>
</dbReference>
<organism evidence="13">
    <name type="scientific">marine sediment metagenome</name>
    <dbReference type="NCBI Taxonomy" id="412755"/>
    <lineage>
        <taxon>unclassified sequences</taxon>
        <taxon>metagenomes</taxon>
        <taxon>ecological metagenomes</taxon>
    </lineage>
</organism>
<dbReference type="InterPro" id="IPR027469">
    <property type="entry name" value="Cation_efflux_TMD_sf"/>
</dbReference>
<evidence type="ECO:0000256" key="9">
    <source>
        <dbReference type="ARBA" id="ARBA00023136"/>
    </source>
</evidence>
<dbReference type="GO" id="GO:0031901">
    <property type="term" value="C:early endosome membrane"/>
    <property type="evidence" value="ECO:0007669"/>
    <property type="project" value="UniProtKB-SubCell"/>
</dbReference>
<name>X1I8Q8_9ZZZZ</name>
<proteinExistence type="inferred from homology"/>
<dbReference type="InterPro" id="IPR026765">
    <property type="entry name" value="Tmem163"/>
</dbReference>
<feature type="transmembrane region" description="Helical" evidence="11">
    <location>
        <begin position="97"/>
        <end position="117"/>
    </location>
</feature>
<reference evidence="13" key="1">
    <citation type="journal article" date="2014" name="Front. Microbiol.">
        <title>High frequency of phylogenetically diverse reductive dehalogenase-homologous genes in deep subseafloor sedimentary metagenomes.</title>
        <authorList>
            <person name="Kawai M."/>
            <person name="Futagami T."/>
            <person name="Toyoda A."/>
            <person name="Takaki Y."/>
            <person name="Nishi S."/>
            <person name="Hori S."/>
            <person name="Arai W."/>
            <person name="Tsubouchi T."/>
            <person name="Morono Y."/>
            <person name="Uchiyama I."/>
            <person name="Ito T."/>
            <person name="Fujiyama A."/>
            <person name="Inagaki F."/>
            <person name="Takami H."/>
        </authorList>
    </citation>
    <scope>NUCLEOTIDE SEQUENCE</scope>
    <source>
        <strain evidence="13">Expedition CK06-06</strain>
    </source>
</reference>
<dbReference type="PANTHER" id="PTHR31937">
    <property type="entry name" value="TRANSMEMBRANE PROTEIN 163"/>
    <property type="match status" value="1"/>
</dbReference>
<evidence type="ECO:0000256" key="6">
    <source>
        <dbReference type="ARBA" id="ARBA00022833"/>
    </source>
</evidence>
<comment type="similarity">
    <text evidence="3">Belongs to the TMEM163 family.</text>
</comment>
<dbReference type="AlphaFoldDB" id="X1I8Q8"/>
<dbReference type="GO" id="GO:0030672">
    <property type="term" value="C:synaptic vesicle membrane"/>
    <property type="evidence" value="ECO:0007669"/>
    <property type="project" value="UniProtKB-SubCell"/>
</dbReference>
<comment type="caution">
    <text evidence="13">The sequence shown here is derived from an EMBL/GenBank/DDBJ whole genome shotgun (WGS) entry which is preliminary data.</text>
</comment>
<dbReference type="PANTHER" id="PTHR31937:SF2">
    <property type="entry name" value="TRANSMEMBRANE PROTEIN 163"/>
    <property type="match status" value="1"/>
</dbReference>
<accession>X1I8Q8</accession>
<feature type="transmembrane region" description="Helical" evidence="11">
    <location>
        <begin position="12"/>
        <end position="45"/>
    </location>
</feature>
<evidence type="ECO:0000313" key="13">
    <source>
        <dbReference type="EMBL" id="GAH65675.1"/>
    </source>
</evidence>
<comment type="subcellular location">
    <subcellularLocation>
        <location evidence="2">Cytoplasmic vesicle</location>
        <location evidence="2">Secretory vesicle</location>
        <location evidence="2">Synaptic vesicle membrane</location>
        <topology evidence="2">Multi-pass membrane protein</topology>
    </subcellularLocation>
    <subcellularLocation>
        <location evidence="1">Early endosome membrane</location>
    </subcellularLocation>
</comment>
<gene>
    <name evidence="13" type="ORF">S03H2_50487</name>
</gene>
<evidence type="ECO:0000259" key="12">
    <source>
        <dbReference type="Pfam" id="PF01545"/>
    </source>
</evidence>
<dbReference type="EMBL" id="BARU01031968">
    <property type="protein sequence ID" value="GAH65675.1"/>
    <property type="molecule type" value="Genomic_DNA"/>
</dbReference>
<evidence type="ECO:0000256" key="7">
    <source>
        <dbReference type="ARBA" id="ARBA00022989"/>
    </source>
</evidence>
<feature type="transmembrane region" description="Helical" evidence="11">
    <location>
        <begin position="138"/>
        <end position="160"/>
    </location>
</feature>
<keyword evidence="8" id="KW-0770">Synapse</keyword>
<evidence type="ECO:0000256" key="5">
    <source>
        <dbReference type="ARBA" id="ARBA00022753"/>
    </source>
</evidence>
<evidence type="ECO:0000256" key="8">
    <source>
        <dbReference type="ARBA" id="ARBA00023018"/>
    </source>
</evidence>
<dbReference type="SUPFAM" id="SSF161111">
    <property type="entry name" value="Cation efflux protein transmembrane domain-like"/>
    <property type="match status" value="1"/>
</dbReference>